<dbReference type="Gene3D" id="3.40.50.12780">
    <property type="entry name" value="N-terminal domain of ligase-like"/>
    <property type="match status" value="1"/>
</dbReference>
<dbReference type="GO" id="GO:0005811">
    <property type="term" value="C:lipid droplet"/>
    <property type="evidence" value="ECO:0007669"/>
    <property type="project" value="TreeGrafter"/>
</dbReference>
<protein>
    <recommendedName>
        <fullName evidence="6">long-chain-fatty-acid--CoA ligase</fullName>
        <ecNumber evidence="6">6.2.1.3</ecNumber>
    </recommendedName>
</protein>
<proteinExistence type="inferred from homology"/>
<dbReference type="InterPro" id="IPR000873">
    <property type="entry name" value="AMP-dep_synth/lig_dom"/>
</dbReference>
<dbReference type="Pfam" id="PF00501">
    <property type="entry name" value="AMP-binding"/>
    <property type="match status" value="1"/>
</dbReference>
<evidence type="ECO:0000256" key="1">
    <source>
        <dbReference type="ARBA" id="ARBA00006432"/>
    </source>
</evidence>
<evidence type="ECO:0000313" key="9">
    <source>
        <dbReference type="Proteomes" id="UP000035642"/>
    </source>
</evidence>
<dbReference type="GO" id="GO:0035336">
    <property type="term" value="P:long-chain fatty-acyl-CoA metabolic process"/>
    <property type="evidence" value="ECO:0007669"/>
    <property type="project" value="TreeGrafter"/>
</dbReference>
<dbReference type="PANTHER" id="PTHR43272:SF83">
    <property type="entry name" value="ACYL-COA SYNTHETASE LONG-CHAIN, ISOFORM J"/>
    <property type="match status" value="1"/>
</dbReference>
<keyword evidence="3" id="KW-0547">Nucleotide-binding</keyword>
<evidence type="ECO:0000256" key="7">
    <source>
        <dbReference type="ARBA" id="ARBA00036813"/>
    </source>
</evidence>
<accession>A0A0K0D7X0</accession>
<evidence type="ECO:0000256" key="2">
    <source>
        <dbReference type="ARBA" id="ARBA00022598"/>
    </source>
</evidence>
<feature type="domain" description="AMP-dependent synthetase/ligase" evidence="8">
    <location>
        <begin position="37"/>
        <end position="161"/>
    </location>
</feature>
<keyword evidence="5" id="KW-0067">ATP-binding</keyword>
<dbReference type="GO" id="GO:0030182">
    <property type="term" value="P:neuron differentiation"/>
    <property type="evidence" value="ECO:0007669"/>
    <property type="project" value="TreeGrafter"/>
</dbReference>
<dbReference type="GO" id="GO:0005524">
    <property type="term" value="F:ATP binding"/>
    <property type="evidence" value="ECO:0007669"/>
    <property type="project" value="UniProtKB-KW"/>
</dbReference>
<keyword evidence="4" id="KW-0443">Lipid metabolism</keyword>
<dbReference type="SUPFAM" id="SSF56801">
    <property type="entry name" value="Acetyl-CoA synthetase-like"/>
    <property type="match status" value="1"/>
</dbReference>
<sequence length="168" mass="18534">MDDHSFGVFQKLFASSLPELVHFCLCHSLTDCWNFVIVVTVYATLGEEAVKFAIKEVVAHTLFTSEGLLPKVQKLINNGLDVKTVIYFESPDPENAQQHYEQENVEILSFTQLLNIGKPHPIENKASPQDLAVIMYTSGTTGNPKGVMISHENIVAAVSGQCEVVPTM</sequence>
<keyword evidence="9" id="KW-1185">Reference proteome</keyword>
<evidence type="ECO:0000313" key="10">
    <source>
        <dbReference type="WBParaSite" id="ACAC_0000616501-mRNA-1"/>
    </source>
</evidence>
<reference evidence="9" key="1">
    <citation type="submission" date="2012-09" db="EMBL/GenBank/DDBJ databases">
        <authorList>
            <person name="Martin A.A."/>
        </authorList>
    </citation>
    <scope>NUCLEOTIDE SEQUENCE</scope>
</reference>
<dbReference type="WBParaSite" id="ACAC_0000616501-mRNA-1">
    <property type="protein sequence ID" value="ACAC_0000616501-mRNA-1"/>
    <property type="gene ID" value="ACAC_0000616501"/>
</dbReference>
<evidence type="ECO:0000259" key="8">
    <source>
        <dbReference type="Pfam" id="PF00501"/>
    </source>
</evidence>
<comment type="catalytic activity">
    <reaction evidence="7">
        <text>a long-chain fatty acid + ATP + CoA = a long-chain fatty acyl-CoA + AMP + diphosphate</text>
        <dbReference type="Rhea" id="RHEA:15421"/>
        <dbReference type="ChEBI" id="CHEBI:30616"/>
        <dbReference type="ChEBI" id="CHEBI:33019"/>
        <dbReference type="ChEBI" id="CHEBI:57287"/>
        <dbReference type="ChEBI" id="CHEBI:57560"/>
        <dbReference type="ChEBI" id="CHEBI:83139"/>
        <dbReference type="ChEBI" id="CHEBI:456215"/>
        <dbReference type="EC" id="6.2.1.3"/>
    </reaction>
</comment>
<dbReference type="InterPro" id="IPR020845">
    <property type="entry name" value="AMP-binding_CS"/>
</dbReference>
<dbReference type="InterPro" id="IPR042099">
    <property type="entry name" value="ANL_N_sf"/>
</dbReference>
<dbReference type="GO" id="GO:0005886">
    <property type="term" value="C:plasma membrane"/>
    <property type="evidence" value="ECO:0007669"/>
    <property type="project" value="TreeGrafter"/>
</dbReference>
<comment type="similarity">
    <text evidence="1">Belongs to the ATP-dependent AMP-binding enzyme family.</text>
</comment>
<organism evidence="9 10">
    <name type="scientific">Angiostrongylus cantonensis</name>
    <name type="common">Rat lungworm</name>
    <dbReference type="NCBI Taxonomy" id="6313"/>
    <lineage>
        <taxon>Eukaryota</taxon>
        <taxon>Metazoa</taxon>
        <taxon>Ecdysozoa</taxon>
        <taxon>Nematoda</taxon>
        <taxon>Chromadorea</taxon>
        <taxon>Rhabditida</taxon>
        <taxon>Rhabditina</taxon>
        <taxon>Rhabditomorpha</taxon>
        <taxon>Strongyloidea</taxon>
        <taxon>Metastrongylidae</taxon>
        <taxon>Angiostrongylus</taxon>
    </lineage>
</organism>
<reference evidence="10" key="2">
    <citation type="submission" date="2017-02" db="UniProtKB">
        <authorList>
            <consortium name="WormBaseParasite"/>
        </authorList>
    </citation>
    <scope>IDENTIFICATION</scope>
</reference>
<dbReference type="EC" id="6.2.1.3" evidence="6"/>
<dbReference type="Proteomes" id="UP000035642">
    <property type="component" value="Unassembled WGS sequence"/>
</dbReference>
<dbReference type="AlphaFoldDB" id="A0A0K0D7X0"/>
<dbReference type="STRING" id="6313.A0A0K0D7X0"/>
<evidence type="ECO:0000256" key="4">
    <source>
        <dbReference type="ARBA" id="ARBA00022832"/>
    </source>
</evidence>
<dbReference type="InterPro" id="IPR020459">
    <property type="entry name" value="AMP-binding"/>
</dbReference>
<dbReference type="PRINTS" id="PR00154">
    <property type="entry name" value="AMPBINDING"/>
</dbReference>
<dbReference type="GO" id="GO:0005783">
    <property type="term" value="C:endoplasmic reticulum"/>
    <property type="evidence" value="ECO:0007669"/>
    <property type="project" value="TreeGrafter"/>
</dbReference>
<dbReference type="PANTHER" id="PTHR43272">
    <property type="entry name" value="LONG-CHAIN-FATTY-ACID--COA LIGASE"/>
    <property type="match status" value="1"/>
</dbReference>
<name>A0A0K0D7X0_ANGCA</name>
<keyword evidence="2" id="KW-0436">Ligase</keyword>
<evidence type="ECO:0000256" key="5">
    <source>
        <dbReference type="ARBA" id="ARBA00022840"/>
    </source>
</evidence>
<dbReference type="GO" id="GO:0004467">
    <property type="term" value="F:long-chain fatty acid-CoA ligase activity"/>
    <property type="evidence" value="ECO:0007669"/>
    <property type="project" value="UniProtKB-EC"/>
</dbReference>
<dbReference type="PROSITE" id="PS00455">
    <property type="entry name" value="AMP_BINDING"/>
    <property type="match status" value="1"/>
</dbReference>
<keyword evidence="4" id="KW-0276">Fatty acid metabolism</keyword>
<evidence type="ECO:0000256" key="3">
    <source>
        <dbReference type="ARBA" id="ARBA00022741"/>
    </source>
</evidence>
<evidence type="ECO:0000256" key="6">
    <source>
        <dbReference type="ARBA" id="ARBA00026121"/>
    </source>
</evidence>